<evidence type="ECO:0000313" key="5">
    <source>
        <dbReference type="EMBL" id="OGM12019.1"/>
    </source>
</evidence>
<dbReference type="InterPro" id="IPR000307">
    <property type="entry name" value="Ribosomal_bS16"/>
</dbReference>
<dbReference type="InterPro" id="IPR023803">
    <property type="entry name" value="Ribosomal_bS16_dom_sf"/>
</dbReference>
<evidence type="ECO:0000256" key="4">
    <source>
        <dbReference type="SAM" id="MobiDB-lite"/>
    </source>
</evidence>
<accession>A0A1F7XB85</accession>
<dbReference type="PANTHER" id="PTHR12919:SF20">
    <property type="entry name" value="SMALL RIBOSOMAL SUBUNIT PROTEIN BS16M"/>
    <property type="match status" value="1"/>
</dbReference>
<dbReference type="GO" id="GO:0015935">
    <property type="term" value="C:small ribosomal subunit"/>
    <property type="evidence" value="ECO:0007669"/>
    <property type="project" value="TreeGrafter"/>
</dbReference>
<dbReference type="SUPFAM" id="SSF54565">
    <property type="entry name" value="Ribosomal protein S16"/>
    <property type="match status" value="1"/>
</dbReference>
<comment type="similarity">
    <text evidence="3">Belongs to the bacterial ribosomal protein bS16 family.</text>
</comment>
<dbReference type="GO" id="GO:0003735">
    <property type="term" value="F:structural constituent of ribosome"/>
    <property type="evidence" value="ECO:0007669"/>
    <property type="project" value="InterPro"/>
</dbReference>
<dbReference type="GO" id="GO:0006412">
    <property type="term" value="P:translation"/>
    <property type="evidence" value="ECO:0007669"/>
    <property type="project" value="UniProtKB-UniRule"/>
</dbReference>
<feature type="compositionally biased region" description="Low complexity" evidence="4">
    <location>
        <begin position="99"/>
        <end position="120"/>
    </location>
</feature>
<dbReference type="GO" id="GO:0005737">
    <property type="term" value="C:cytoplasm"/>
    <property type="evidence" value="ECO:0007669"/>
    <property type="project" value="UniProtKB-ARBA"/>
</dbReference>
<feature type="compositionally biased region" description="Basic and acidic residues" evidence="4">
    <location>
        <begin position="121"/>
        <end position="146"/>
    </location>
</feature>
<sequence>MLVIRYFRIGKKNQPSFKIVVTDQRMPIRGGRFVEEVGFSDPIKKKKILNAERIKYWIAKGAQPSASIHNLLISQKIIEGKKIDVHNKKKLTEAEKKAAAATAATPAAKATEVPKVPAEAPKVEAPAEEKKIEPPVEEKKIESPAT</sequence>
<dbReference type="NCBIfam" id="TIGR00002">
    <property type="entry name" value="S16"/>
    <property type="match status" value="1"/>
</dbReference>
<organism evidence="5 6">
    <name type="scientific">Candidatus Woesebacteria bacterium RBG_16_39_8b</name>
    <dbReference type="NCBI Taxonomy" id="1802482"/>
    <lineage>
        <taxon>Bacteria</taxon>
        <taxon>Candidatus Woeseibacteriota</taxon>
    </lineage>
</organism>
<dbReference type="Gene3D" id="3.30.1320.10">
    <property type="match status" value="1"/>
</dbReference>
<feature type="region of interest" description="Disordered" evidence="4">
    <location>
        <begin position="99"/>
        <end position="146"/>
    </location>
</feature>
<proteinExistence type="inferred from homology"/>
<keyword evidence="2 3" id="KW-0687">Ribonucleoprotein</keyword>
<dbReference type="Pfam" id="PF00886">
    <property type="entry name" value="Ribosomal_S16"/>
    <property type="match status" value="1"/>
</dbReference>
<name>A0A1F7XB85_9BACT</name>
<evidence type="ECO:0000256" key="2">
    <source>
        <dbReference type="ARBA" id="ARBA00023274"/>
    </source>
</evidence>
<comment type="caution">
    <text evidence="5">The sequence shown here is derived from an EMBL/GenBank/DDBJ whole genome shotgun (WGS) entry which is preliminary data.</text>
</comment>
<evidence type="ECO:0000256" key="1">
    <source>
        <dbReference type="ARBA" id="ARBA00022980"/>
    </source>
</evidence>
<protein>
    <recommendedName>
        <fullName evidence="3">Small ribosomal subunit protein bS16</fullName>
    </recommendedName>
</protein>
<reference evidence="5 6" key="1">
    <citation type="journal article" date="2016" name="Nat. Commun.">
        <title>Thousands of microbial genomes shed light on interconnected biogeochemical processes in an aquifer system.</title>
        <authorList>
            <person name="Anantharaman K."/>
            <person name="Brown C.T."/>
            <person name="Hug L.A."/>
            <person name="Sharon I."/>
            <person name="Castelle C.J."/>
            <person name="Probst A.J."/>
            <person name="Thomas B.C."/>
            <person name="Singh A."/>
            <person name="Wilkins M.J."/>
            <person name="Karaoz U."/>
            <person name="Brodie E.L."/>
            <person name="Williams K.H."/>
            <person name="Hubbard S.S."/>
            <person name="Banfield J.F."/>
        </authorList>
    </citation>
    <scope>NUCLEOTIDE SEQUENCE [LARGE SCALE GENOMIC DNA]</scope>
</reference>
<evidence type="ECO:0000313" key="6">
    <source>
        <dbReference type="Proteomes" id="UP000179013"/>
    </source>
</evidence>
<dbReference type="AlphaFoldDB" id="A0A1F7XB85"/>
<keyword evidence="1 3" id="KW-0689">Ribosomal protein</keyword>
<dbReference type="HAMAP" id="MF_00385">
    <property type="entry name" value="Ribosomal_bS16"/>
    <property type="match status" value="1"/>
</dbReference>
<evidence type="ECO:0000256" key="3">
    <source>
        <dbReference type="HAMAP-Rule" id="MF_00385"/>
    </source>
</evidence>
<gene>
    <name evidence="3" type="primary">rpsP</name>
    <name evidence="5" type="ORF">A2V80_01770</name>
</gene>
<dbReference type="PANTHER" id="PTHR12919">
    <property type="entry name" value="30S RIBOSOMAL PROTEIN S16"/>
    <property type="match status" value="1"/>
</dbReference>
<dbReference type="Proteomes" id="UP000179013">
    <property type="component" value="Unassembled WGS sequence"/>
</dbReference>
<dbReference type="EMBL" id="MGFU01000045">
    <property type="protein sequence ID" value="OGM12019.1"/>
    <property type="molecule type" value="Genomic_DNA"/>
</dbReference>